<name>A0AAN5DC41_9BILA</name>
<dbReference type="AlphaFoldDB" id="A0AAN5DC41"/>
<feature type="transmembrane region" description="Helical" evidence="1">
    <location>
        <begin position="111"/>
        <end position="135"/>
    </location>
</feature>
<feature type="transmembrane region" description="Helical" evidence="1">
    <location>
        <begin position="156"/>
        <end position="175"/>
    </location>
</feature>
<keyword evidence="3" id="KW-1185">Reference proteome</keyword>
<gene>
    <name evidence="2" type="ORF">PMAYCL1PPCAC_30966</name>
</gene>
<feature type="non-terminal residue" evidence="2">
    <location>
        <position position="1"/>
    </location>
</feature>
<accession>A0AAN5DC41</accession>
<keyword evidence="1" id="KW-0472">Membrane</keyword>
<keyword evidence="1" id="KW-1133">Transmembrane helix</keyword>
<feature type="transmembrane region" description="Helical" evidence="1">
    <location>
        <begin position="215"/>
        <end position="239"/>
    </location>
</feature>
<evidence type="ECO:0000313" key="2">
    <source>
        <dbReference type="EMBL" id="GMR60771.1"/>
    </source>
</evidence>
<evidence type="ECO:0000256" key="1">
    <source>
        <dbReference type="SAM" id="Phobius"/>
    </source>
</evidence>
<feature type="transmembrane region" description="Helical" evidence="1">
    <location>
        <begin position="187"/>
        <end position="208"/>
    </location>
</feature>
<protein>
    <submittedName>
        <fullName evidence="2">Uncharacterized protein</fullName>
    </submittedName>
</protein>
<dbReference type="EMBL" id="BTRK01000006">
    <property type="protein sequence ID" value="GMR60771.1"/>
    <property type="molecule type" value="Genomic_DNA"/>
</dbReference>
<reference evidence="3" key="1">
    <citation type="submission" date="2022-10" db="EMBL/GenBank/DDBJ databases">
        <title>Genome assembly of Pristionchus species.</title>
        <authorList>
            <person name="Yoshida K."/>
            <person name="Sommer R.J."/>
        </authorList>
    </citation>
    <scope>NUCLEOTIDE SEQUENCE [LARGE SCALE GENOMIC DNA]</scope>
    <source>
        <strain evidence="3">RS5460</strain>
    </source>
</reference>
<evidence type="ECO:0000313" key="3">
    <source>
        <dbReference type="Proteomes" id="UP001328107"/>
    </source>
</evidence>
<proteinExistence type="predicted"/>
<dbReference type="Proteomes" id="UP001328107">
    <property type="component" value="Unassembled WGS sequence"/>
</dbReference>
<organism evidence="2 3">
    <name type="scientific">Pristionchus mayeri</name>
    <dbReference type="NCBI Taxonomy" id="1317129"/>
    <lineage>
        <taxon>Eukaryota</taxon>
        <taxon>Metazoa</taxon>
        <taxon>Ecdysozoa</taxon>
        <taxon>Nematoda</taxon>
        <taxon>Chromadorea</taxon>
        <taxon>Rhabditida</taxon>
        <taxon>Rhabditina</taxon>
        <taxon>Diplogasteromorpha</taxon>
        <taxon>Diplogasteroidea</taxon>
        <taxon>Neodiplogasteridae</taxon>
        <taxon>Pristionchus</taxon>
    </lineage>
</organism>
<sequence length="285" mass="31683">LRSFMNRSTNLSVPQYTGCAIDEDCPNNVHSNRSSISSTGSSVLMRGGGLGASLLSFRSSVQSSIRTVRILLVEEATWSMIFILTKLNLAVQVAPFSKHRCCLGCVSLRDAIPLICVTQFILLAMASVIVLDIYISDGFLFYTRALEGRGRQVAQAFLFVVVVSFALHFLTILAWKHGRPRLYLLQAVWQLFLVGILVYILAQVAYAMHFSPPRILFASGCVISIFFSVVILLELWWAFVMVDAAFFEGFYYGRPSSRGDNDDDDCKADSRHIVLPVVTVDCVSE</sequence>
<keyword evidence="1" id="KW-0812">Transmembrane</keyword>
<comment type="caution">
    <text evidence="2">The sequence shown here is derived from an EMBL/GenBank/DDBJ whole genome shotgun (WGS) entry which is preliminary data.</text>
</comment>